<reference evidence="1 2" key="1">
    <citation type="submission" date="2023-09" db="EMBL/GenBank/DDBJ databases">
        <title>Nesidiocoris tenuis whole genome shotgun sequence.</title>
        <authorList>
            <person name="Shibata T."/>
            <person name="Shimoda M."/>
            <person name="Kobayashi T."/>
            <person name="Uehara T."/>
        </authorList>
    </citation>
    <scope>NUCLEOTIDE SEQUENCE [LARGE SCALE GENOMIC DNA]</scope>
    <source>
        <strain evidence="1 2">Japan</strain>
    </source>
</reference>
<evidence type="ECO:0000313" key="1">
    <source>
        <dbReference type="EMBL" id="BES90240.1"/>
    </source>
</evidence>
<dbReference type="EMBL" id="AP028910">
    <property type="protein sequence ID" value="BES90240.1"/>
    <property type="molecule type" value="Genomic_DNA"/>
</dbReference>
<proteinExistence type="predicted"/>
<organism evidence="1 2">
    <name type="scientific">Nesidiocoris tenuis</name>
    <dbReference type="NCBI Taxonomy" id="355587"/>
    <lineage>
        <taxon>Eukaryota</taxon>
        <taxon>Metazoa</taxon>
        <taxon>Ecdysozoa</taxon>
        <taxon>Arthropoda</taxon>
        <taxon>Hexapoda</taxon>
        <taxon>Insecta</taxon>
        <taxon>Pterygota</taxon>
        <taxon>Neoptera</taxon>
        <taxon>Paraneoptera</taxon>
        <taxon>Hemiptera</taxon>
        <taxon>Heteroptera</taxon>
        <taxon>Panheteroptera</taxon>
        <taxon>Cimicomorpha</taxon>
        <taxon>Miridae</taxon>
        <taxon>Dicyphina</taxon>
        <taxon>Nesidiocoris</taxon>
    </lineage>
</organism>
<sequence>MGRMELFAKPEFIPQAGISPLIPKIPKEFLTVRHRRSDFRPYNVSAYLNSRGMNSTGDICRARASGASESCAPALDTYSGDDRLAVWADCISIGWNSCADHSTT</sequence>
<evidence type="ECO:0000313" key="2">
    <source>
        <dbReference type="Proteomes" id="UP001307889"/>
    </source>
</evidence>
<name>A0ABN7AH94_9HEMI</name>
<gene>
    <name evidence="1" type="ORF">NTJ_03048</name>
</gene>
<keyword evidence="2" id="KW-1185">Reference proteome</keyword>
<dbReference type="Proteomes" id="UP001307889">
    <property type="component" value="Chromosome 2"/>
</dbReference>
<protein>
    <submittedName>
        <fullName evidence="1">Uncharacterized protein</fullName>
    </submittedName>
</protein>
<accession>A0ABN7AH94</accession>